<dbReference type="Proteomes" id="UP001194468">
    <property type="component" value="Unassembled WGS sequence"/>
</dbReference>
<sequence>MLSVARAHRDVLRAEQALSVCLAHEHESIAKLYQYKANSGEGKVHDMDMGIGSIRATIKRCGMAVDFTEHDGAIFQIEPVKSPSLQEQDYSTLLPRLQTTVEADRRSTQDVSYCTPYSRVYVEPSMSAPPSYIASVEGSQLVPNEHVSEVREWFGPTQEENELLNLVYPPTPVVEAAEAGPAHIGQAQEPGSPIPSSLALSDYKSLPEAPVAPHAPSVRSESYDPNDYDPPSALLRIQQELAPLFMPERVVDWLVKGLSPKTSTEEGVARSH</sequence>
<dbReference type="EMBL" id="WHUW01000066">
    <property type="protein sequence ID" value="KAF8429845.1"/>
    <property type="molecule type" value="Genomic_DNA"/>
</dbReference>
<gene>
    <name evidence="1" type="ORF">L210DRAFT_3652030</name>
</gene>
<accession>A0AAD4BHL0</accession>
<proteinExistence type="predicted"/>
<organism evidence="1 2">
    <name type="scientific">Boletus edulis BED1</name>
    <dbReference type="NCBI Taxonomy" id="1328754"/>
    <lineage>
        <taxon>Eukaryota</taxon>
        <taxon>Fungi</taxon>
        <taxon>Dikarya</taxon>
        <taxon>Basidiomycota</taxon>
        <taxon>Agaricomycotina</taxon>
        <taxon>Agaricomycetes</taxon>
        <taxon>Agaricomycetidae</taxon>
        <taxon>Boletales</taxon>
        <taxon>Boletineae</taxon>
        <taxon>Boletaceae</taxon>
        <taxon>Boletoideae</taxon>
        <taxon>Boletus</taxon>
    </lineage>
</organism>
<keyword evidence="2" id="KW-1185">Reference proteome</keyword>
<reference evidence="1" key="2">
    <citation type="journal article" date="2020" name="Nat. Commun.">
        <title>Large-scale genome sequencing of mycorrhizal fungi provides insights into the early evolution of symbiotic traits.</title>
        <authorList>
            <person name="Miyauchi S."/>
            <person name="Kiss E."/>
            <person name="Kuo A."/>
            <person name="Drula E."/>
            <person name="Kohler A."/>
            <person name="Sanchez-Garcia M."/>
            <person name="Morin E."/>
            <person name="Andreopoulos B."/>
            <person name="Barry K.W."/>
            <person name="Bonito G."/>
            <person name="Buee M."/>
            <person name="Carver A."/>
            <person name="Chen C."/>
            <person name="Cichocki N."/>
            <person name="Clum A."/>
            <person name="Culley D."/>
            <person name="Crous P.W."/>
            <person name="Fauchery L."/>
            <person name="Girlanda M."/>
            <person name="Hayes R.D."/>
            <person name="Keri Z."/>
            <person name="LaButti K."/>
            <person name="Lipzen A."/>
            <person name="Lombard V."/>
            <person name="Magnuson J."/>
            <person name="Maillard F."/>
            <person name="Murat C."/>
            <person name="Nolan M."/>
            <person name="Ohm R.A."/>
            <person name="Pangilinan J."/>
            <person name="Pereira M.F."/>
            <person name="Perotto S."/>
            <person name="Peter M."/>
            <person name="Pfister S."/>
            <person name="Riley R."/>
            <person name="Sitrit Y."/>
            <person name="Stielow J.B."/>
            <person name="Szollosi G."/>
            <person name="Zifcakova L."/>
            <person name="Stursova M."/>
            <person name="Spatafora J.W."/>
            <person name="Tedersoo L."/>
            <person name="Vaario L.M."/>
            <person name="Yamada A."/>
            <person name="Yan M."/>
            <person name="Wang P."/>
            <person name="Xu J."/>
            <person name="Bruns T."/>
            <person name="Baldrian P."/>
            <person name="Vilgalys R."/>
            <person name="Dunand C."/>
            <person name="Henrissat B."/>
            <person name="Grigoriev I.V."/>
            <person name="Hibbett D."/>
            <person name="Nagy L.G."/>
            <person name="Martin F.M."/>
        </authorList>
    </citation>
    <scope>NUCLEOTIDE SEQUENCE</scope>
    <source>
        <strain evidence="1">BED1</strain>
    </source>
</reference>
<protein>
    <submittedName>
        <fullName evidence="1">Uncharacterized protein</fullName>
    </submittedName>
</protein>
<comment type="caution">
    <text evidence="1">The sequence shown here is derived from an EMBL/GenBank/DDBJ whole genome shotgun (WGS) entry which is preliminary data.</text>
</comment>
<dbReference type="AlphaFoldDB" id="A0AAD4BHL0"/>
<reference evidence="1" key="1">
    <citation type="submission" date="2019-10" db="EMBL/GenBank/DDBJ databases">
        <authorList>
            <consortium name="DOE Joint Genome Institute"/>
            <person name="Kuo A."/>
            <person name="Miyauchi S."/>
            <person name="Kiss E."/>
            <person name="Drula E."/>
            <person name="Kohler A."/>
            <person name="Sanchez-Garcia M."/>
            <person name="Andreopoulos B."/>
            <person name="Barry K.W."/>
            <person name="Bonito G."/>
            <person name="Buee M."/>
            <person name="Carver A."/>
            <person name="Chen C."/>
            <person name="Cichocki N."/>
            <person name="Clum A."/>
            <person name="Culley D."/>
            <person name="Crous P.W."/>
            <person name="Fauchery L."/>
            <person name="Girlanda M."/>
            <person name="Hayes R."/>
            <person name="Keri Z."/>
            <person name="LaButti K."/>
            <person name="Lipzen A."/>
            <person name="Lombard V."/>
            <person name="Magnuson J."/>
            <person name="Maillard F."/>
            <person name="Morin E."/>
            <person name="Murat C."/>
            <person name="Nolan M."/>
            <person name="Ohm R."/>
            <person name="Pangilinan J."/>
            <person name="Pereira M."/>
            <person name="Perotto S."/>
            <person name="Peter M."/>
            <person name="Riley R."/>
            <person name="Sitrit Y."/>
            <person name="Stielow B."/>
            <person name="Szollosi G."/>
            <person name="Zifcakova L."/>
            <person name="Stursova M."/>
            <person name="Spatafora J.W."/>
            <person name="Tedersoo L."/>
            <person name="Vaario L.-M."/>
            <person name="Yamada A."/>
            <person name="Yan M."/>
            <person name="Wang P."/>
            <person name="Xu J."/>
            <person name="Bruns T."/>
            <person name="Baldrian P."/>
            <person name="Vilgalys R."/>
            <person name="Henrissat B."/>
            <person name="Grigoriev I.V."/>
            <person name="Hibbett D."/>
            <person name="Nagy L.G."/>
            <person name="Martin F.M."/>
        </authorList>
    </citation>
    <scope>NUCLEOTIDE SEQUENCE</scope>
    <source>
        <strain evidence="1">BED1</strain>
    </source>
</reference>
<evidence type="ECO:0000313" key="2">
    <source>
        <dbReference type="Proteomes" id="UP001194468"/>
    </source>
</evidence>
<name>A0AAD4BHL0_BOLED</name>
<evidence type="ECO:0000313" key="1">
    <source>
        <dbReference type="EMBL" id="KAF8429845.1"/>
    </source>
</evidence>